<accession>A0A066XJX9</accession>
<protein>
    <submittedName>
        <fullName evidence="1">Putative conidial yellow pigment biosynthesis polyketide synthase</fullName>
    </submittedName>
</protein>
<evidence type="ECO:0000313" key="2">
    <source>
        <dbReference type="Proteomes" id="UP000027238"/>
    </source>
</evidence>
<gene>
    <name evidence="1" type="ORF">CSUB01_12522</name>
</gene>
<proteinExistence type="predicted"/>
<sequence length="148" mass="16193">MPHALHPRLPPLAELCITIPSAKRVFASAPGRPRRILLNNVDMAGSNAGMSRKPYHAIPVFRDMVDRCARLCAEDGFPPFVDIIVDAAGRQGDHVDTDDIGYTMLKSHPALVTLELALAAFWRHVGVEPAMVIGYSPSRSPLTRSRLS</sequence>
<dbReference type="InterPro" id="IPR001227">
    <property type="entry name" value="Ac_transferase_dom_sf"/>
</dbReference>
<dbReference type="GO" id="GO:0016740">
    <property type="term" value="F:transferase activity"/>
    <property type="evidence" value="ECO:0007669"/>
    <property type="project" value="InterPro"/>
</dbReference>
<dbReference type="HOGENOM" id="CLU_1758689_0_0_1"/>
<dbReference type="Gene3D" id="3.40.366.10">
    <property type="entry name" value="Malonyl-Coenzyme A Acyl Carrier Protein, domain 2"/>
    <property type="match status" value="1"/>
</dbReference>
<dbReference type="InterPro" id="IPR016035">
    <property type="entry name" value="Acyl_Trfase/lysoPLipase"/>
</dbReference>
<dbReference type="SUPFAM" id="SSF52151">
    <property type="entry name" value="FabD/lysophospholipase-like"/>
    <property type="match status" value="1"/>
</dbReference>
<name>A0A066XJX9_COLSU</name>
<keyword evidence="2" id="KW-1185">Reference proteome</keyword>
<dbReference type="AlphaFoldDB" id="A0A066XJX9"/>
<dbReference type="STRING" id="1173701.A0A066XJX9"/>
<reference evidence="2" key="1">
    <citation type="journal article" date="2014" name="Genome Announc.">
        <title>Draft genome sequence of Colletotrichum sublineola, a destructive pathogen of cultivated sorghum.</title>
        <authorList>
            <person name="Baroncelli R."/>
            <person name="Sanz-Martin J.M."/>
            <person name="Rech G.E."/>
            <person name="Sukno S.A."/>
            <person name="Thon M.R."/>
        </authorList>
    </citation>
    <scope>NUCLEOTIDE SEQUENCE [LARGE SCALE GENOMIC DNA]</scope>
    <source>
        <strain evidence="2">TX430BB</strain>
    </source>
</reference>
<evidence type="ECO:0000313" key="1">
    <source>
        <dbReference type="EMBL" id="KDN67984.1"/>
    </source>
</evidence>
<dbReference type="EMBL" id="JMSE01000747">
    <property type="protein sequence ID" value="KDN67984.1"/>
    <property type="molecule type" value="Genomic_DNA"/>
</dbReference>
<dbReference type="Proteomes" id="UP000027238">
    <property type="component" value="Unassembled WGS sequence"/>
</dbReference>
<comment type="caution">
    <text evidence="1">The sequence shown here is derived from an EMBL/GenBank/DDBJ whole genome shotgun (WGS) entry which is preliminary data.</text>
</comment>
<organism evidence="1 2">
    <name type="scientific">Colletotrichum sublineola</name>
    <name type="common">Sorghum anthracnose fungus</name>
    <dbReference type="NCBI Taxonomy" id="1173701"/>
    <lineage>
        <taxon>Eukaryota</taxon>
        <taxon>Fungi</taxon>
        <taxon>Dikarya</taxon>
        <taxon>Ascomycota</taxon>
        <taxon>Pezizomycotina</taxon>
        <taxon>Sordariomycetes</taxon>
        <taxon>Hypocreomycetidae</taxon>
        <taxon>Glomerellales</taxon>
        <taxon>Glomerellaceae</taxon>
        <taxon>Colletotrichum</taxon>
        <taxon>Colletotrichum graminicola species complex</taxon>
    </lineage>
</organism>